<keyword evidence="4" id="KW-0472">Membrane</keyword>
<keyword evidence="2 4" id="KW-0479">Metal-binding</keyword>
<keyword evidence="3 4" id="KW-0408">Iron</keyword>
<evidence type="ECO:0000313" key="7">
    <source>
        <dbReference type="Proteomes" id="UP001152759"/>
    </source>
</evidence>
<evidence type="ECO:0000313" key="6">
    <source>
        <dbReference type="EMBL" id="CAH0388466.1"/>
    </source>
</evidence>
<feature type="domain" description="Cytochrome b5 heme-binding" evidence="5">
    <location>
        <begin position="22"/>
        <end position="101"/>
    </location>
</feature>
<feature type="transmembrane region" description="Helical" evidence="4">
    <location>
        <begin position="284"/>
        <end position="306"/>
    </location>
</feature>
<dbReference type="SMART" id="SM01117">
    <property type="entry name" value="Cyt-b5"/>
    <property type="match status" value="1"/>
</dbReference>
<dbReference type="InterPro" id="IPR005804">
    <property type="entry name" value="FA_desaturase_dom"/>
</dbReference>
<feature type="transmembrane region" description="Helical" evidence="4">
    <location>
        <begin position="164"/>
        <end position="184"/>
    </location>
</feature>
<protein>
    <recommendedName>
        <fullName evidence="5">Cytochrome b5 heme-binding domain-containing protein</fullName>
    </recommendedName>
</protein>
<reference evidence="6" key="1">
    <citation type="submission" date="2021-12" db="EMBL/GenBank/DDBJ databases">
        <authorList>
            <person name="King R."/>
        </authorList>
    </citation>
    <scope>NUCLEOTIDE SEQUENCE</scope>
</reference>
<dbReference type="AlphaFoldDB" id="A0A9P0ACL3"/>
<evidence type="ECO:0000256" key="3">
    <source>
        <dbReference type="ARBA" id="ARBA00023004"/>
    </source>
</evidence>
<organism evidence="6 7">
    <name type="scientific">Bemisia tabaci</name>
    <name type="common">Sweetpotato whitefly</name>
    <name type="synonym">Aleurodes tabaci</name>
    <dbReference type="NCBI Taxonomy" id="7038"/>
    <lineage>
        <taxon>Eukaryota</taxon>
        <taxon>Metazoa</taxon>
        <taxon>Ecdysozoa</taxon>
        <taxon>Arthropoda</taxon>
        <taxon>Hexapoda</taxon>
        <taxon>Insecta</taxon>
        <taxon>Pterygota</taxon>
        <taxon>Neoptera</taxon>
        <taxon>Paraneoptera</taxon>
        <taxon>Hemiptera</taxon>
        <taxon>Sternorrhyncha</taxon>
        <taxon>Aleyrodoidea</taxon>
        <taxon>Aleyrodidae</taxon>
        <taxon>Aleyrodinae</taxon>
        <taxon>Bemisia</taxon>
    </lineage>
</organism>
<keyword evidence="4" id="KW-0812">Transmembrane</keyword>
<comment type="caution">
    <text evidence="4">Lacks conserved residue(s) required for the propagation of feature annotation.</text>
</comment>
<evidence type="ECO:0000256" key="4">
    <source>
        <dbReference type="RuleBase" id="RU362121"/>
    </source>
</evidence>
<keyword evidence="7" id="KW-1185">Reference proteome</keyword>
<dbReference type="Pfam" id="PF00487">
    <property type="entry name" value="FA_desaturase"/>
    <property type="match status" value="1"/>
</dbReference>
<dbReference type="PROSITE" id="PS00191">
    <property type="entry name" value="CYTOCHROME_B5_1"/>
    <property type="match status" value="1"/>
</dbReference>
<dbReference type="InterPro" id="IPR053100">
    <property type="entry name" value="Cytochrome_b5-related"/>
</dbReference>
<evidence type="ECO:0000256" key="2">
    <source>
        <dbReference type="ARBA" id="ARBA00022723"/>
    </source>
</evidence>
<name>A0A9P0ACL3_BEMTA</name>
<dbReference type="Gene3D" id="3.10.120.10">
    <property type="entry name" value="Cytochrome b5-like heme/steroid binding domain"/>
    <property type="match status" value="1"/>
</dbReference>
<dbReference type="PANTHER" id="PTHR16740">
    <property type="entry name" value="CYTOCHROME B5-RELATED PROTEIN-RELATED"/>
    <property type="match status" value="1"/>
</dbReference>
<dbReference type="PANTHER" id="PTHR16740:SF1">
    <property type="entry name" value="CYTOCHROME B5-RELATED PROTEIN-RELATED"/>
    <property type="match status" value="1"/>
</dbReference>
<dbReference type="KEGG" id="btab:109037130"/>
<evidence type="ECO:0000259" key="5">
    <source>
        <dbReference type="PROSITE" id="PS50255"/>
    </source>
</evidence>
<sequence>MPPSNVLERRRKEKDRPSYLDEQLISAENWLEHKRLDDNLQGLWRIHDKLYDLSKFIDKHPGGRQWLELSKGTDCTEAFESHHVEGKAEAILPKFFVKTASTPRDVDYTFHEDGFYKTLKTEAQVVLKILPIKQLEIQSKIIIDAMAFMTFFLAGTAAYNASYIIATISGFFLALTTIASHNFFHKKDSWRMYYFHLSLLSVRDWRISHTFSHHSYPNTLQDMDVTGFEPFFNYFPDPRKNVISRFVSWAYYPFIYATMFHSEFFTRCIHNTLSKSEILTASTIPTLLFFANGGNIISAFLMWTWILCVGSLTFHNTDVVATHRHPETFVQGDAPRKDRDWGLAQIDTTKDNQWLTGNAFFAVILFADHTLHHLFPTVDHSVLKFLYPVFLQTCKKFNVTWKADDRSFQMATAEFRALARNKPNQCPPN</sequence>
<keyword evidence="1 4" id="KW-0349">Heme</keyword>
<feature type="transmembrane region" description="Helical" evidence="4">
    <location>
        <begin position="141"/>
        <end position="158"/>
    </location>
</feature>
<dbReference type="EMBL" id="OU963865">
    <property type="protein sequence ID" value="CAH0388466.1"/>
    <property type="molecule type" value="Genomic_DNA"/>
</dbReference>
<dbReference type="InterPro" id="IPR001199">
    <property type="entry name" value="Cyt_B5-like_heme/steroid-bd"/>
</dbReference>
<evidence type="ECO:0000256" key="1">
    <source>
        <dbReference type="ARBA" id="ARBA00022617"/>
    </source>
</evidence>
<dbReference type="InterPro" id="IPR018506">
    <property type="entry name" value="Cyt_B5_heme-BS"/>
</dbReference>
<dbReference type="Proteomes" id="UP001152759">
    <property type="component" value="Chromosome 4"/>
</dbReference>
<dbReference type="Pfam" id="PF00173">
    <property type="entry name" value="Cyt-b5"/>
    <property type="match status" value="1"/>
</dbReference>
<gene>
    <name evidence="6" type="ORF">BEMITA_LOCUS7378</name>
</gene>
<comment type="similarity">
    <text evidence="4">Belongs to the cytochrome b5 family.</text>
</comment>
<dbReference type="InterPro" id="IPR036400">
    <property type="entry name" value="Cyt_B5-like_heme/steroid_sf"/>
</dbReference>
<dbReference type="GO" id="GO:0020037">
    <property type="term" value="F:heme binding"/>
    <property type="evidence" value="ECO:0007669"/>
    <property type="project" value="UniProtKB-UniRule"/>
</dbReference>
<dbReference type="GO" id="GO:0006629">
    <property type="term" value="P:lipid metabolic process"/>
    <property type="evidence" value="ECO:0007669"/>
    <property type="project" value="InterPro"/>
</dbReference>
<keyword evidence="4" id="KW-1133">Transmembrane helix</keyword>
<dbReference type="GO" id="GO:0046872">
    <property type="term" value="F:metal ion binding"/>
    <property type="evidence" value="ECO:0007669"/>
    <property type="project" value="UniProtKB-UniRule"/>
</dbReference>
<proteinExistence type="inferred from homology"/>
<dbReference type="SUPFAM" id="SSF55856">
    <property type="entry name" value="Cytochrome b5-like heme/steroid binding domain"/>
    <property type="match status" value="1"/>
</dbReference>
<dbReference type="PROSITE" id="PS50255">
    <property type="entry name" value="CYTOCHROME_B5_2"/>
    <property type="match status" value="1"/>
</dbReference>
<accession>A0A9P0ACL3</accession>